<evidence type="ECO:0000256" key="1">
    <source>
        <dbReference type="SAM" id="Coils"/>
    </source>
</evidence>
<dbReference type="SUPFAM" id="SSF52047">
    <property type="entry name" value="RNI-like"/>
    <property type="match status" value="1"/>
</dbReference>
<evidence type="ECO:0008006" key="4">
    <source>
        <dbReference type="Google" id="ProtNLM"/>
    </source>
</evidence>
<reference evidence="2 3" key="1">
    <citation type="journal article" date="2019" name="Nat. Ecol. Evol.">
        <title>Megaphylogeny resolves global patterns of mushroom evolution.</title>
        <authorList>
            <person name="Varga T."/>
            <person name="Krizsan K."/>
            <person name="Foldi C."/>
            <person name="Dima B."/>
            <person name="Sanchez-Garcia M."/>
            <person name="Sanchez-Ramirez S."/>
            <person name="Szollosi G.J."/>
            <person name="Szarkandi J.G."/>
            <person name="Papp V."/>
            <person name="Albert L."/>
            <person name="Andreopoulos W."/>
            <person name="Angelini C."/>
            <person name="Antonin V."/>
            <person name="Barry K.W."/>
            <person name="Bougher N.L."/>
            <person name="Buchanan P."/>
            <person name="Buyck B."/>
            <person name="Bense V."/>
            <person name="Catcheside P."/>
            <person name="Chovatia M."/>
            <person name="Cooper J."/>
            <person name="Damon W."/>
            <person name="Desjardin D."/>
            <person name="Finy P."/>
            <person name="Geml J."/>
            <person name="Haridas S."/>
            <person name="Hughes K."/>
            <person name="Justo A."/>
            <person name="Karasinski D."/>
            <person name="Kautmanova I."/>
            <person name="Kiss B."/>
            <person name="Kocsube S."/>
            <person name="Kotiranta H."/>
            <person name="LaButti K.M."/>
            <person name="Lechner B.E."/>
            <person name="Liimatainen K."/>
            <person name="Lipzen A."/>
            <person name="Lukacs Z."/>
            <person name="Mihaltcheva S."/>
            <person name="Morgado L.N."/>
            <person name="Niskanen T."/>
            <person name="Noordeloos M.E."/>
            <person name="Ohm R.A."/>
            <person name="Ortiz-Santana B."/>
            <person name="Ovrebo C."/>
            <person name="Racz N."/>
            <person name="Riley R."/>
            <person name="Savchenko A."/>
            <person name="Shiryaev A."/>
            <person name="Soop K."/>
            <person name="Spirin V."/>
            <person name="Szebenyi C."/>
            <person name="Tomsovsky M."/>
            <person name="Tulloss R.E."/>
            <person name="Uehling J."/>
            <person name="Grigoriev I.V."/>
            <person name="Vagvolgyi C."/>
            <person name="Papp T."/>
            <person name="Martin F.M."/>
            <person name="Miettinen O."/>
            <person name="Hibbett D.S."/>
            <person name="Nagy L.G."/>
        </authorList>
    </citation>
    <scope>NUCLEOTIDE SEQUENCE [LARGE SCALE GENOMIC DNA]</scope>
    <source>
        <strain evidence="2 3">CBS 962.96</strain>
    </source>
</reference>
<accession>A0A4S8LHB5</accession>
<keyword evidence="1" id="KW-0175">Coiled coil</keyword>
<protein>
    <recommendedName>
        <fullName evidence="4">F-box domain-containing protein</fullName>
    </recommendedName>
</protein>
<organism evidence="2 3">
    <name type="scientific">Dendrothele bispora (strain CBS 962.96)</name>
    <dbReference type="NCBI Taxonomy" id="1314807"/>
    <lineage>
        <taxon>Eukaryota</taxon>
        <taxon>Fungi</taxon>
        <taxon>Dikarya</taxon>
        <taxon>Basidiomycota</taxon>
        <taxon>Agaricomycotina</taxon>
        <taxon>Agaricomycetes</taxon>
        <taxon>Agaricomycetidae</taxon>
        <taxon>Agaricales</taxon>
        <taxon>Agaricales incertae sedis</taxon>
        <taxon>Dendrothele</taxon>
    </lineage>
</organism>
<dbReference type="EMBL" id="ML179416">
    <property type="protein sequence ID" value="THU88240.1"/>
    <property type="molecule type" value="Genomic_DNA"/>
</dbReference>
<dbReference type="AlphaFoldDB" id="A0A4S8LHB5"/>
<dbReference type="Proteomes" id="UP000297245">
    <property type="component" value="Unassembled WGS sequence"/>
</dbReference>
<evidence type="ECO:0000313" key="3">
    <source>
        <dbReference type="Proteomes" id="UP000297245"/>
    </source>
</evidence>
<dbReference type="OrthoDB" id="2447803at2759"/>
<evidence type="ECO:0000313" key="2">
    <source>
        <dbReference type="EMBL" id="THU88240.1"/>
    </source>
</evidence>
<keyword evidence="3" id="KW-1185">Reference proteome</keyword>
<feature type="coiled-coil region" evidence="1">
    <location>
        <begin position="539"/>
        <end position="580"/>
    </location>
</feature>
<proteinExistence type="predicted"/>
<gene>
    <name evidence="2" type="ORF">K435DRAFT_782099</name>
</gene>
<name>A0A4S8LHB5_DENBC</name>
<sequence length="618" mass="70262">MHATLRIPELLRSIFENSSREDNIQNALVCKQWSDISLDVVWYDVHMRDLPAFFNLLAPVKLNLIQPENWPLEETYGYEFERDPDVNDWGRFCTHYCPRIHRLLLECRELQGKVLTAILQYLLRKKPARPLLPKLTELTCHYGPQHKRYFGSLDNLFVFTHEDLKHISISISLYTNIDASAFFKLLPLQSPNLTHLEFRCAKTGSNAYDEALMECLGGLPSLSTVILPSIPDGSSIFTRLKSLKRFGLCSFNNDGKSAPENPMKHPLQFGALCGLEHLHLTVRYHLVTASLLAQSDLPDLKSIVVCSPLMESPDAIKQLSSAIAETCLNVEKVHLVFNLRSISVTKFKRNFPFESLPSLSDIRPLLQCNQINDLKFTHFYALRMYTSLDQPTSFIQSLPNLKSLVLNPYGYTPMTLKAELSATFLLKFAEAVPNIEYIGIRFTVATLPSDQELFAQGTLPYILRSLQTLDVGRSKMKDGDEVRTAFFLSGILPRGCRILSEADSPTLKEWNSVQRLLPQIIDRAKSMSTTVDTFKKAALKTVEDKLNGVEEKLNESLSSNAILEKRLLELTQELKEEREKNASFSLGLEESVDEEEQLSLDVGKRRRSQRLRRVAKLP</sequence>